<evidence type="ECO:0000256" key="9">
    <source>
        <dbReference type="SAM" id="Phobius"/>
    </source>
</evidence>
<feature type="transmembrane region" description="Helical" evidence="9">
    <location>
        <begin position="40"/>
        <end position="64"/>
    </location>
</feature>
<dbReference type="PANTHER" id="PTHR24232">
    <property type="entry name" value="G-PROTEIN COUPLED RECEPTOR"/>
    <property type="match status" value="1"/>
</dbReference>
<dbReference type="GO" id="GO:0004930">
    <property type="term" value="F:G protein-coupled receptor activity"/>
    <property type="evidence" value="ECO:0007669"/>
    <property type="project" value="UniProtKB-KW"/>
</dbReference>
<keyword evidence="4" id="KW-0297">G-protein coupled receptor</keyword>
<evidence type="ECO:0000313" key="11">
    <source>
        <dbReference type="Proteomes" id="UP000515152"/>
    </source>
</evidence>
<dbReference type="GeneID" id="105905616"/>
<evidence type="ECO:0000256" key="3">
    <source>
        <dbReference type="ARBA" id="ARBA00022989"/>
    </source>
</evidence>
<feature type="transmembrane region" description="Helical" evidence="9">
    <location>
        <begin position="156"/>
        <end position="174"/>
    </location>
</feature>
<dbReference type="PRINTS" id="PR01157">
    <property type="entry name" value="P2YPURNOCPTR"/>
</dbReference>
<feature type="transmembrane region" description="Helical" evidence="9">
    <location>
        <begin position="107"/>
        <end position="135"/>
    </location>
</feature>
<keyword evidence="3 9" id="KW-1133">Transmembrane helix</keyword>
<dbReference type="PROSITE" id="PS50262">
    <property type="entry name" value="G_PROTEIN_RECEP_F1_2"/>
    <property type="match status" value="1"/>
</dbReference>
<protein>
    <submittedName>
        <fullName evidence="12">P2Y purinoceptor 8-like</fullName>
    </submittedName>
</protein>
<proteinExistence type="predicted"/>
<evidence type="ECO:0000256" key="8">
    <source>
        <dbReference type="ARBA" id="ARBA00023224"/>
    </source>
</evidence>
<dbReference type="InterPro" id="IPR000276">
    <property type="entry name" value="GPCR_Rhodpsn"/>
</dbReference>
<evidence type="ECO:0000259" key="10">
    <source>
        <dbReference type="PROSITE" id="PS50262"/>
    </source>
</evidence>
<dbReference type="Pfam" id="PF00001">
    <property type="entry name" value="7tm_1"/>
    <property type="match status" value="1"/>
</dbReference>
<evidence type="ECO:0000256" key="5">
    <source>
        <dbReference type="ARBA" id="ARBA00023136"/>
    </source>
</evidence>
<dbReference type="PRINTS" id="PR00237">
    <property type="entry name" value="GPCRRHODOPSN"/>
</dbReference>
<keyword evidence="8" id="KW-0807">Transducer</keyword>
<dbReference type="KEGG" id="char:105905616"/>
<reference evidence="12" key="1">
    <citation type="submission" date="2025-08" db="UniProtKB">
        <authorList>
            <consortium name="RefSeq"/>
        </authorList>
    </citation>
    <scope>IDENTIFICATION</scope>
</reference>
<feature type="transmembrane region" description="Helical" evidence="9">
    <location>
        <begin position="290"/>
        <end position="312"/>
    </location>
</feature>
<dbReference type="GO" id="GO:0005886">
    <property type="term" value="C:plasma membrane"/>
    <property type="evidence" value="ECO:0007669"/>
    <property type="project" value="TreeGrafter"/>
</dbReference>
<evidence type="ECO:0000256" key="6">
    <source>
        <dbReference type="ARBA" id="ARBA00023170"/>
    </source>
</evidence>
<dbReference type="Proteomes" id="UP000515152">
    <property type="component" value="Chromosome 21"/>
</dbReference>
<gene>
    <name evidence="12" type="primary">LOC105905616</name>
</gene>
<dbReference type="Gene3D" id="1.20.1070.10">
    <property type="entry name" value="Rhodopsin 7-helix transmembrane proteins"/>
    <property type="match status" value="1"/>
</dbReference>
<accession>A0A6P3W462</accession>
<dbReference type="PANTHER" id="PTHR24232:SF82">
    <property type="entry name" value="P2Y PURINOCEPTOR 8-LIKE"/>
    <property type="match status" value="1"/>
</dbReference>
<comment type="subcellular location">
    <subcellularLocation>
        <location evidence="1">Membrane</location>
        <topology evidence="1">Multi-pass membrane protein</topology>
    </subcellularLocation>
</comment>
<evidence type="ECO:0000256" key="4">
    <source>
        <dbReference type="ARBA" id="ARBA00023040"/>
    </source>
</evidence>
<dbReference type="SUPFAM" id="SSF81321">
    <property type="entry name" value="Family A G protein-coupled receptor-like"/>
    <property type="match status" value="1"/>
</dbReference>
<organism evidence="11 12">
    <name type="scientific">Clupea harengus</name>
    <name type="common">Atlantic herring</name>
    <dbReference type="NCBI Taxonomy" id="7950"/>
    <lineage>
        <taxon>Eukaryota</taxon>
        <taxon>Metazoa</taxon>
        <taxon>Chordata</taxon>
        <taxon>Craniata</taxon>
        <taxon>Vertebrata</taxon>
        <taxon>Euteleostomi</taxon>
        <taxon>Actinopterygii</taxon>
        <taxon>Neopterygii</taxon>
        <taxon>Teleostei</taxon>
        <taxon>Clupei</taxon>
        <taxon>Clupeiformes</taxon>
        <taxon>Clupeoidei</taxon>
        <taxon>Clupeidae</taxon>
        <taxon>Clupea</taxon>
    </lineage>
</organism>
<dbReference type="InterPro" id="IPR017452">
    <property type="entry name" value="GPCR_Rhodpsn_7TM"/>
</dbReference>
<keyword evidence="5 9" id="KW-0472">Membrane</keyword>
<dbReference type="GO" id="GO:0007200">
    <property type="term" value="P:phospholipase C-activating G protein-coupled receptor signaling pathway"/>
    <property type="evidence" value="ECO:0007669"/>
    <property type="project" value="TreeGrafter"/>
</dbReference>
<evidence type="ECO:0000256" key="2">
    <source>
        <dbReference type="ARBA" id="ARBA00022692"/>
    </source>
</evidence>
<keyword evidence="2 9" id="KW-0812">Transmembrane</keyword>
<evidence type="ECO:0000256" key="1">
    <source>
        <dbReference type="ARBA" id="ARBA00004141"/>
    </source>
</evidence>
<keyword evidence="11" id="KW-1185">Reference proteome</keyword>
<feature type="domain" description="G-protein coupled receptors family 1 profile" evidence="10">
    <location>
        <begin position="56"/>
        <end position="309"/>
    </location>
</feature>
<dbReference type="AlphaFoldDB" id="A0A6P3W462"/>
<keyword evidence="6" id="KW-0675">Receptor</keyword>
<sequence>MGALIGNTSKVSEVSRMTISVAHGVDNATLKDLVNPLTTVVLPVIYLVGFVVSTPCNLLCFILLCTCIKRKTSTIIFAINLSLADLLYSVSLPLQVSYLFLGHDWRFGAVACGITTVTFRCSMQCSILITCAIAMERYLGVVHPIKSRHWCTPWRTGLVCLLIWGLALAVQTPMMRHDLTLRVEELNLTTCFDVIPRGTFGSRSLAYFYFGAVTLLFGAMPLVILVACYVAVTLELRRSPPTCNEGQSRRYAMVMCATAAVCFILCYLPNVVLQFLHLAYRASGISLYPYYKLTLGINSLICSVDPFVYYLASQEFRNTFQKALRPFHCCSQCKRDTLYTPSEVVNFTNAPTCNSSKL</sequence>
<keyword evidence="7" id="KW-0325">Glycoprotein</keyword>
<feature type="transmembrane region" description="Helical" evidence="9">
    <location>
        <begin position="251"/>
        <end position="270"/>
    </location>
</feature>
<evidence type="ECO:0000256" key="7">
    <source>
        <dbReference type="ARBA" id="ARBA00023180"/>
    </source>
</evidence>
<evidence type="ECO:0000313" key="12">
    <source>
        <dbReference type="RefSeq" id="XP_012689101.2"/>
    </source>
</evidence>
<dbReference type="RefSeq" id="XP_012689101.2">
    <property type="nucleotide sequence ID" value="XM_012833647.2"/>
</dbReference>
<dbReference type="GO" id="GO:0035025">
    <property type="term" value="P:positive regulation of Rho protein signal transduction"/>
    <property type="evidence" value="ECO:0007669"/>
    <property type="project" value="TreeGrafter"/>
</dbReference>
<dbReference type="OrthoDB" id="9944627at2759"/>
<name>A0A6P3W462_CLUHA</name>
<feature type="transmembrane region" description="Helical" evidence="9">
    <location>
        <begin position="76"/>
        <end position="101"/>
    </location>
</feature>
<feature type="transmembrane region" description="Helical" evidence="9">
    <location>
        <begin position="206"/>
        <end position="230"/>
    </location>
</feature>